<dbReference type="AlphaFoldDB" id="A0A2H1L358"/>
<gene>
    <name evidence="8" type="ORF">BJEO58_00737</name>
</gene>
<sequence>MSDRVKLWEPSADRIDQSELRRYQRWLEATRGITPETYSGLHTWSVENIDAFWESVWEYFQIVGERGDGPVREGDGIASTTWFPGARVNFAENILRWAGEFADAEAIVGLHETSPRTSVTWQDLEGRVGALAHHLRAVGVRPGDTVCAVLPSLPETVVALLATASVGAVWSVVNTDFGPQGVADRFAQIEPTVLLTVDGYEFNGTYRDQLERLPELLDLLPTVEHHILIDSHIAPDAEIAGVDVPTVRYSRIVSEPRRPVFESVEFSHPLWVLYSSGTTGKPKGIVHSHGGIVLEANKANAFHYDIRPGTRTYFAASTTWVMWNLLVDSMMRGATIITYDGSPVFGTAARQLEICDAEDVEFFGAGAAVFTLIEKSGISPQEHYPLRCLRSIFSSGSPLPDSGWDWVYEQVKSDVRLTSDSGGTDIASGILGANPLADVYRGELQSPYLGVDARTVDSEGVAISDDVGELVIAAPLPTMPVKFWNDPDGSRYRGEYFAAFDGLWRQGDWATRITDGGWVIHGRSDSTINRGGIRMGSADICQVVDAVPGVAASMVIGAELEGGDYYMPLFVVPDPGAAVTEQQKETIVARIRSRVSPRYVPDDIIEAPGVPRTRTGKLMEVPVKRIFQGADPHSVNRTTAEDSAVLDWYVERAARFARNRTSTGQS</sequence>
<dbReference type="Gene3D" id="3.30.300.30">
    <property type="match status" value="1"/>
</dbReference>
<dbReference type="InterPro" id="IPR032387">
    <property type="entry name" value="ACAS_N"/>
</dbReference>
<evidence type="ECO:0000256" key="4">
    <source>
        <dbReference type="ARBA" id="ARBA00022840"/>
    </source>
</evidence>
<dbReference type="PROSITE" id="PS00455">
    <property type="entry name" value="AMP_BINDING"/>
    <property type="match status" value="1"/>
</dbReference>
<name>A0A2H1L358_9MICO</name>
<dbReference type="NCBIfam" id="TIGR01217">
    <property type="entry name" value="ac_ac_CoA_syn"/>
    <property type="match status" value="1"/>
</dbReference>
<dbReference type="GO" id="GO:0030729">
    <property type="term" value="F:acetoacetate-CoA ligase activity"/>
    <property type="evidence" value="ECO:0007669"/>
    <property type="project" value="UniProtKB-EC"/>
</dbReference>
<proteinExistence type="inferred from homology"/>
<protein>
    <submittedName>
        <fullName evidence="8">Acetoacetyl-CoA synthetase</fullName>
        <ecNumber evidence="8">6.2.1.16</ecNumber>
    </submittedName>
</protein>
<dbReference type="EMBL" id="FXZM01000003">
    <property type="protein sequence ID" value="SMY11155.1"/>
    <property type="molecule type" value="Genomic_DNA"/>
</dbReference>
<dbReference type="GO" id="GO:0006629">
    <property type="term" value="P:lipid metabolic process"/>
    <property type="evidence" value="ECO:0007669"/>
    <property type="project" value="InterPro"/>
</dbReference>
<evidence type="ECO:0000259" key="6">
    <source>
        <dbReference type="Pfam" id="PF13193"/>
    </source>
</evidence>
<dbReference type="Proteomes" id="UP000234462">
    <property type="component" value="Unassembled WGS sequence"/>
</dbReference>
<dbReference type="InterPro" id="IPR025110">
    <property type="entry name" value="AMP-bd_C"/>
</dbReference>
<dbReference type="SUPFAM" id="SSF56801">
    <property type="entry name" value="Acetyl-CoA synthetase-like"/>
    <property type="match status" value="1"/>
</dbReference>
<dbReference type="RefSeq" id="WP_101587870.1">
    <property type="nucleotide sequence ID" value="NZ_FXZM01000003.1"/>
</dbReference>
<accession>A0A2H1L358</accession>
<comment type="similarity">
    <text evidence="1">Belongs to the ATP-dependent AMP-binding enzyme family.</text>
</comment>
<keyword evidence="2 8" id="KW-0436">Ligase</keyword>
<evidence type="ECO:0000259" key="7">
    <source>
        <dbReference type="Pfam" id="PF16177"/>
    </source>
</evidence>
<dbReference type="Pfam" id="PF16177">
    <property type="entry name" value="ACAS_N"/>
    <property type="match status" value="1"/>
</dbReference>
<evidence type="ECO:0000256" key="1">
    <source>
        <dbReference type="ARBA" id="ARBA00006432"/>
    </source>
</evidence>
<evidence type="ECO:0000313" key="8">
    <source>
        <dbReference type="EMBL" id="SMY11155.1"/>
    </source>
</evidence>
<keyword evidence="4" id="KW-0067">ATP-binding</keyword>
<dbReference type="EC" id="6.2.1.16" evidence="8"/>
<dbReference type="Pfam" id="PF13193">
    <property type="entry name" value="AMP-binding_C"/>
    <property type="match status" value="1"/>
</dbReference>
<dbReference type="Pfam" id="PF00501">
    <property type="entry name" value="AMP-binding"/>
    <property type="match status" value="1"/>
</dbReference>
<dbReference type="InterPro" id="IPR042099">
    <property type="entry name" value="ANL_N_sf"/>
</dbReference>
<keyword evidence="3" id="KW-0547">Nucleotide-binding</keyword>
<feature type="domain" description="AMP-dependent synthetase/ligase" evidence="5">
    <location>
        <begin position="96"/>
        <end position="475"/>
    </location>
</feature>
<feature type="domain" description="Acetyl-coenzyme A synthetase N-terminal" evidence="7">
    <location>
        <begin position="38"/>
        <end position="93"/>
    </location>
</feature>
<evidence type="ECO:0000256" key="3">
    <source>
        <dbReference type="ARBA" id="ARBA00022741"/>
    </source>
</evidence>
<dbReference type="InterPro" id="IPR020845">
    <property type="entry name" value="AMP-binding_CS"/>
</dbReference>
<evidence type="ECO:0000313" key="9">
    <source>
        <dbReference type="Proteomes" id="UP000234462"/>
    </source>
</evidence>
<organism evidence="8 9">
    <name type="scientific">Brevibacterium jeotgali</name>
    <dbReference type="NCBI Taxonomy" id="1262550"/>
    <lineage>
        <taxon>Bacteria</taxon>
        <taxon>Bacillati</taxon>
        <taxon>Actinomycetota</taxon>
        <taxon>Actinomycetes</taxon>
        <taxon>Micrococcales</taxon>
        <taxon>Brevibacteriaceae</taxon>
        <taxon>Brevibacterium</taxon>
    </lineage>
</organism>
<dbReference type="PANTHER" id="PTHR42921">
    <property type="entry name" value="ACETOACETYL-COA SYNTHETASE"/>
    <property type="match status" value="1"/>
</dbReference>
<evidence type="ECO:0000259" key="5">
    <source>
        <dbReference type="Pfam" id="PF00501"/>
    </source>
</evidence>
<dbReference type="InterPro" id="IPR000873">
    <property type="entry name" value="AMP-dep_synth/lig_dom"/>
</dbReference>
<dbReference type="InterPro" id="IPR005914">
    <property type="entry name" value="Acac_CoA_synth"/>
</dbReference>
<dbReference type="InterPro" id="IPR045851">
    <property type="entry name" value="AMP-bd_C_sf"/>
</dbReference>
<dbReference type="OrthoDB" id="9803968at2"/>
<reference evidence="9" key="1">
    <citation type="submission" date="2017-03" db="EMBL/GenBank/DDBJ databases">
        <authorList>
            <person name="Monnet C."/>
        </authorList>
    </citation>
    <scope>NUCLEOTIDE SEQUENCE [LARGE SCALE GENOMIC DNA]</scope>
    <source>
        <strain evidence="9">SJ5-8</strain>
    </source>
</reference>
<feature type="domain" description="AMP-binding enzyme C-terminal" evidence="6">
    <location>
        <begin position="543"/>
        <end position="617"/>
    </location>
</feature>
<dbReference type="GO" id="GO:0005524">
    <property type="term" value="F:ATP binding"/>
    <property type="evidence" value="ECO:0007669"/>
    <property type="project" value="UniProtKB-KW"/>
</dbReference>
<dbReference type="NCBIfam" id="NF002937">
    <property type="entry name" value="PRK03584.1"/>
    <property type="match status" value="1"/>
</dbReference>
<dbReference type="Gene3D" id="3.40.50.12780">
    <property type="entry name" value="N-terminal domain of ligase-like"/>
    <property type="match status" value="1"/>
</dbReference>
<dbReference type="PANTHER" id="PTHR42921:SF1">
    <property type="entry name" value="ACETOACETYL-COA SYNTHETASE"/>
    <property type="match status" value="1"/>
</dbReference>
<evidence type="ECO:0000256" key="2">
    <source>
        <dbReference type="ARBA" id="ARBA00022598"/>
    </source>
</evidence>
<keyword evidence="9" id="KW-1185">Reference proteome</keyword>